<dbReference type="Pfam" id="PF13183">
    <property type="entry name" value="Fer4_8"/>
    <property type="match status" value="1"/>
</dbReference>
<reference evidence="10 11" key="1">
    <citation type="submission" date="2024-09" db="EMBL/GenBank/DDBJ databases">
        <title>The Natural Products Discovery Center: Release of the First 8490 Sequenced Strains for Exploring Actinobacteria Biosynthetic Diversity.</title>
        <authorList>
            <person name="Kalkreuter E."/>
            <person name="Kautsar S.A."/>
            <person name="Yang D."/>
            <person name="Bader C.D."/>
            <person name="Teijaro C.N."/>
            <person name="Fluegel L."/>
            <person name="Davis C.M."/>
            <person name="Simpson J.R."/>
            <person name="Lauterbach L."/>
            <person name="Steele A.D."/>
            <person name="Gui C."/>
            <person name="Meng S."/>
            <person name="Li G."/>
            <person name="Viehrig K."/>
            <person name="Ye F."/>
            <person name="Su P."/>
            <person name="Kiefer A.F."/>
            <person name="Nichols A."/>
            <person name="Cepeda A.J."/>
            <person name="Yan W."/>
            <person name="Fan B."/>
            <person name="Jiang Y."/>
            <person name="Adhikari A."/>
            <person name="Zheng C.-J."/>
            <person name="Schuster L."/>
            <person name="Cowan T.M."/>
            <person name="Smanski M.J."/>
            <person name="Chevrette M.G."/>
            <person name="De Carvalho L.P.S."/>
            <person name="Shen B."/>
        </authorList>
    </citation>
    <scope>NUCLEOTIDE SEQUENCE [LARGE SCALE GENOMIC DNA]</scope>
    <source>
        <strain evidence="10 11">NPDC060353</strain>
    </source>
</reference>
<evidence type="ECO:0000259" key="9">
    <source>
        <dbReference type="PROSITE" id="PS51387"/>
    </source>
</evidence>
<feature type="domain" description="4Fe-4S ferredoxin-type" evidence="8">
    <location>
        <begin position="574"/>
        <end position="605"/>
    </location>
</feature>
<dbReference type="InterPro" id="IPR016171">
    <property type="entry name" value="Vanillyl_alc_oxidase_C-sub2"/>
</dbReference>
<dbReference type="Gene3D" id="1.10.45.10">
    <property type="entry name" value="Vanillyl-alcohol Oxidase, Chain A, domain 4"/>
    <property type="match status" value="1"/>
</dbReference>
<dbReference type="RefSeq" id="WP_258945828.1">
    <property type="nucleotide sequence ID" value="NZ_JBHXCV010000007.1"/>
</dbReference>
<proteinExistence type="predicted"/>
<dbReference type="Gene3D" id="3.30.465.10">
    <property type="match status" value="1"/>
</dbReference>
<evidence type="ECO:0000256" key="1">
    <source>
        <dbReference type="ARBA" id="ARBA00001974"/>
    </source>
</evidence>
<evidence type="ECO:0000256" key="6">
    <source>
        <dbReference type="ARBA" id="ARBA00023004"/>
    </source>
</evidence>
<organism evidence="10 11">
    <name type="scientific">Prauserella salsuginis</name>
    <dbReference type="NCBI Taxonomy" id="387889"/>
    <lineage>
        <taxon>Bacteria</taxon>
        <taxon>Bacillati</taxon>
        <taxon>Actinomycetota</taxon>
        <taxon>Actinomycetes</taxon>
        <taxon>Pseudonocardiales</taxon>
        <taxon>Pseudonocardiaceae</taxon>
        <taxon>Prauserella</taxon>
        <taxon>Prauserella salsuginis group</taxon>
    </lineage>
</organism>
<keyword evidence="4" id="KW-0274">FAD</keyword>
<keyword evidence="11" id="KW-1185">Reference proteome</keyword>
<feature type="domain" description="FAD-binding PCMH-type" evidence="9">
    <location>
        <begin position="21"/>
        <end position="238"/>
    </location>
</feature>
<evidence type="ECO:0000256" key="7">
    <source>
        <dbReference type="ARBA" id="ARBA00023014"/>
    </source>
</evidence>
<dbReference type="PROSITE" id="PS00198">
    <property type="entry name" value="4FE4S_FER_1"/>
    <property type="match status" value="1"/>
</dbReference>
<keyword evidence="7" id="KW-0411">Iron-sulfur</keyword>
<comment type="cofactor">
    <cofactor evidence="1">
        <name>FAD</name>
        <dbReference type="ChEBI" id="CHEBI:57692"/>
    </cofactor>
</comment>
<dbReference type="InterPro" id="IPR004017">
    <property type="entry name" value="Cys_rich_dom"/>
</dbReference>
<dbReference type="PROSITE" id="PS51379">
    <property type="entry name" value="4FE4S_FER_2"/>
    <property type="match status" value="1"/>
</dbReference>
<keyword evidence="3" id="KW-0479">Metal-binding</keyword>
<dbReference type="Pfam" id="PF01565">
    <property type="entry name" value="FAD_binding_4"/>
    <property type="match status" value="1"/>
</dbReference>
<evidence type="ECO:0000256" key="2">
    <source>
        <dbReference type="ARBA" id="ARBA00022630"/>
    </source>
</evidence>
<dbReference type="InterPro" id="IPR016169">
    <property type="entry name" value="FAD-bd_PCMH_sub2"/>
</dbReference>
<evidence type="ECO:0000313" key="10">
    <source>
        <dbReference type="EMBL" id="MFD6794230.1"/>
    </source>
</evidence>
<dbReference type="InterPro" id="IPR006094">
    <property type="entry name" value="Oxid_FAD_bind_N"/>
</dbReference>
<dbReference type="Pfam" id="PF02913">
    <property type="entry name" value="FAD-oxidase_C"/>
    <property type="match status" value="1"/>
</dbReference>
<accession>A0ABW6G4V4</accession>
<evidence type="ECO:0000313" key="11">
    <source>
        <dbReference type="Proteomes" id="UP001598673"/>
    </source>
</evidence>
<dbReference type="InterPro" id="IPR009051">
    <property type="entry name" value="Helical_ferredxn"/>
</dbReference>
<keyword evidence="5" id="KW-0560">Oxidoreductase</keyword>
<dbReference type="PANTHER" id="PTHR11748:SF119">
    <property type="entry name" value="D-2-HYDROXYGLUTARATE DEHYDROGENASE"/>
    <property type="match status" value="1"/>
</dbReference>
<dbReference type="Proteomes" id="UP001598673">
    <property type="component" value="Unassembled WGS sequence"/>
</dbReference>
<gene>
    <name evidence="10" type="ORF">ACFWGY_12890</name>
</gene>
<evidence type="ECO:0000256" key="3">
    <source>
        <dbReference type="ARBA" id="ARBA00022723"/>
    </source>
</evidence>
<evidence type="ECO:0000256" key="5">
    <source>
        <dbReference type="ARBA" id="ARBA00023002"/>
    </source>
</evidence>
<dbReference type="SUPFAM" id="SSF56176">
    <property type="entry name" value="FAD-binding/transporter-associated domain-like"/>
    <property type="match status" value="1"/>
</dbReference>
<dbReference type="InterPro" id="IPR016166">
    <property type="entry name" value="FAD-bd_PCMH"/>
</dbReference>
<dbReference type="InterPro" id="IPR004113">
    <property type="entry name" value="FAD-bd_oxidored_4_C"/>
</dbReference>
<name>A0ABW6G4V4_9PSEU</name>
<dbReference type="InterPro" id="IPR036318">
    <property type="entry name" value="FAD-bd_PCMH-like_sf"/>
</dbReference>
<dbReference type="InterPro" id="IPR016164">
    <property type="entry name" value="FAD-linked_Oxase-like_C"/>
</dbReference>
<dbReference type="InterPro" id="IPR017896">
    <property type="entry name" value="4Fe4S_Fe-S-bd"/>
</dbReference>
<dbReference type="EMBL" id="JBHXCV010000007">
    <property type="protein sequence ID" value="MFD6794230.1"/>
    <property type="molecule type" value="Genomic_DNA"/>
</dbReference>
<keyword evidence="6" id="KW-0408">Iron</keyword>
<keyword evidence="2" id="KW-0285">Flavoprotein</keyword>
<dbReference type="Pfam" id="PF02754">
    <property type="entry name" value="CCG"/>
    <property type="match status" value="1"/>
</dbReference>
<dbReference type="PANTHER" id="PTHR11748">
    <property type="entry name" value="D-LACTATE DEHYDROGENASE"/>
    <property type="match status" value="1"/>
</dbReference>
<dbReference type="Gene3D" id="3.30.70.2740">
    <property type="match status" value="1"/>
</dbReference>
<sequence>MVALRSDLTTRAAYASDASIYRRVPEVVVEPRTEEDIRQALALAAQKGWPVVSRGGGTSVAGNTISTGMLIDTSRHFNRILSIDPDEMTAVVQPGVVCDQLRNAAAAYGLTYGPDPSTHARCTIGGMVGNNACGSHSVVWGTSAENLVAVTVMLADGRTVQLHRGGTSDPAIESALAAIRDQNLSTLRTELGQFPRQVSGYGLHHLLPEHGFDVAKSFAGSEGTCGIMTSLTVRLVRKPAATALSVMGFDDVFDAAAAAPRLKLAGVQTIEGMGADLLTALRSRPGREQAGSALPRGGGWLYCEVGADTQDEAERLAAELPGYVSDLVSDSLVVTDPGHVRKLWSIREAGAGIVTRLPDGGEAWPGWEDSAVPAEYLSDYLRKLYVLLDELGLEGIPFGHFGEGCIHLRISFDLETEQGLARYRRFVEHAAELVRSYGGSVSGEHGDGRARSELLPAIYSPAALRAFRAFKETFDPDGVFNPGVLVAPEPIDQGVRPGPERDQLELTPVHAFSRDGGSFTSAVNRCVGVGACRSDVGAMCPSFQASGDEVHSTRGRARVLAEMLRGESVSEGWKSAEVREALDMCLSCKACVSECPVNVDMATYKSEFLHHHYRRGVKGFFGKNRRPRAHFTMGWMPRVLRWLAKVPGALRLVNFVESFRLVEEFTKRLGGIEPRRRMIRFNPVPLGRWHSRRKSTFEEVERPAVVLWPDTFTNFASAGPGKAAVEVLETLGYRVLMPADDVCCGLTWHSTGQLDTARKVLGRALDVMDPLIAGGYPVIGLEPSCAAVLKHEITELVPDDSRAHRVTELASSFGEFISRHKAEGGCWPFDSVRGNEPSRVLCQVHCHQKATTGYDAELEILASLGVDVDVVGGGCCGLAGNWGFEPGHFEMSQDLGERELYPKVRAAGENDIVLADGFSCRTQIHQGTDVESWHLAEVLAAALRAGR</sequence>
<protein>
    <submittedName>
        <fullName evidence="10">FAD-binding and (Fe-S)-binding domain-containing protein</fullName>
    </submittedName>
</protein>
<evidence type="ECO:0000259" key="8">
    <source>
        <dbReference type="PROSITE" id="PS51379"/>
    </source>
</evidence>
<dbReference type="SUPFAM" id="SSF46548">
    <property type="entry name" value="alpha-helical ferredoxin"/>
    <property type="match status" value="1"/>
</dbReference>
<dbReference type="PROSITE" id="PS51387">
    <property type="entry name" value="FAD_PCMH"/>
    <property type="match status" value="1"/>
</dbReference>
<dbReference type="SUPFAM" id="SSF55103">
    <property type="entry name" value="FAD-linked oxidases, C-terminal domain"/>
    <property type="match status" value="1"/>
</dbReference>
<evidence type="ECO:0000256" key="4">
    <source>
        <dbReference type="ARBA" id="ARBA00022827"/>
    </source>
</evidence>
<dbReference type="InterPro" id="IPR017900">
    <property type="entry name" value="4Fe4S_Fe_S_CS"/>
</dbReference>
<comment type="caution">
    <text evidence="10">The sequence shown here is derived from an EMBL/GenBank/DDBJ whole genome shotgun (WGS) entry which is preliminary data.</text>
</comment>
<dbReference type="Gene3D" id="1.10.1060.10">
    <property type="entry name" value="Alpha-helical ferredoxin"/>
    <property type="match status" value="1"/>
</dbReference>